<dbReference type="InterPro" id="IPR041147">
    <property type="entry name" value="GH38_C"/>
</dbReference>
<dbReference type="SUPFAM" id="SSF88713">
    <property type="entry name" value="Glycoside hydrolase/deacetylase"/>
    <property type="match status" value="1"/>
</dbReference>
<dbReference type="InterPro" id="IPR027291">
    <property type="entry name" value="Glyco_hydro_38_N_sf"/>
</dbReference>
<accession>A0A9Q0RCX9</accession>
<dbReference type="OMA" id="GQYWDAW"/>
<dbReference type="Proteomes" id="UP001149090">
    <property type="component" value="Unassembled WGS sequence"/>
</dbReference>
<comment type="similarity">
    <text evidence="2">Belongs to the glycosyl hydrolase 38 family.</text>
</comment>
<proteinExistence type="inferred from homology"/>
<dbReference type="InterPro" id="IPR015341">
    <property type="entry name" value="Glyco_hydro_38_cen"/>
</dbReference>
<dbReference type="SMART" id="SM00872">
    <property type="entry name" value="Alpha-mann_mid"/>
    <property type="match status" value="1"/>
</dbReference>
<dbReference type="Pfam" id="PF09261">
    <property type="entry name" value="Alpha-mann_mid"/>
    <property type="match status" value="1"/>
</dbReference>
<evidence type="ECO:0000256" key="1">
    <source>
        <dbReference type="ARBA" id="ARBA00000365"/>
    </source>
</evidence>
<gene>
    <name evidence="8" type="ORF">M0811_07134</name>
</gene>
<reference evidence="8" key="1">
    <citation type="submission" date="2022-10" db="EMBL/GenBank/DDBJ databases">
        <title>Novel sulphate-reducing endosymbionts in the free-living metamonad Anaeramoeba.</title>
        <authorList>
            <person name="Jerlstrom-Hultqvist J."/>
            <person name="Cepicka I."/>
            <person name="Gallot-Lavallee L."/>
            <person name="Salas-Leiva D."/>
            <person name="Curtis B.A."/>
            <person name="Zahonova K."/>
            <person name="Pipaliya S."/>
            <person name="Dacks J."/>
            <person name="Roger A.J."/>
        </authorList>
    </citation>
    <scope>NUCLEOTIDE SEQUENCE</scope>
    <source>
        <strain evidence="8">BMAN</strain>
    </source>
</reference>
<evidence type="ECO:0000256" key="6">
    <source>
        <dbReference type="ARBA" id="ARBA00023295"/>
    </source>
</evidence>
<dbReference type="Pfam" id="PF17677">
    <property type="entry name" value="Glyco_hydro38C2"/>
    <property type="match status" value="1"/>
</dbReference>
<organism evidence="8 9">
    <name type="scientific">Anaeramoeba ignava</name>
    <name type="common">Anaerobic marine amoeba</name>
    <dbReference type="NCBI Taxonomy" id="1746090"/>
    <lineage>
        <taxon>Eukaryota</taxon>
        <taxon>Metamonada</taxon>
        <taxon>Anaeramoebidae</taxon>
        <taxon>Anaeramoeba</taxon>
    </lineage>
</organism>
<dbReference type="Pfam" id="PF01074">
    <property type="entry name" value="Glyco_hydro_38N"/>
    <property type="match status" value="1"/>
</dbReference>
<dbReference type="GO" id="GO:0046872">
    <property type="term" value="F:metal ion binding"/>
    <property type="evidence" value="ECO:0007669"/>
    <property type="project" value="UniProtKB-KW"/>
</dbReference>
<keyword evidence="5" id="KW-0378">Hydrolase</keyword>
<evidence type="ECO:0000256" key="5">
    <source>
        <dbReference type="ARBA" id="ARBA00022801"/>
    </source>
</evidence>
<dbReference type="Gene3D" id="1.20.1270.50">
    <property type="entry name" value="Glycoside hydrolase family 38, central domain"/>
    <property type="match status" value="1"/>
</dbReference>
<dbReference type="FunFam" id="3.20.110.10:FF:000002">
    <property type="entry name" value="alpha-mannosidase 2C1 isoform X1"/>
    <property type="match status" value="1"/>
</dbReference>
<dbReference type="CDD" id="cd10789">
    <property type="entry name" value="GH38N_AMII_ER_cytosolic"/>
    <property type="match status" value="1"/>
</dbReference>
<dbReference type="EMBL" id="JAPDFW010000064">
    <property type="protein sequence ID" value="KAJ5075564.1"/>
    <property type="molecule type" value="Genomic_DNA"/>
</dbReference>
<dbReference type="InterPro" id="IPR011013">
    <property type="entry name" value="Gal_mutarotase_sf_dom"/>
</dbReference>
<name>A0A9Q0RCX9_ANAIG</name>
<dbReference type="SUPFAM" id="SSF88688">
    <property type="entry name" value="Families 57/38 glycoside transferase middle domain"/>
    <property type="match status" value="1"/>
</dbReference>
<evidence type="ECO:0000256" key="3">
    <source>
        <dbReference type="ARBA" id="ARBA00012752"/>
    </source>
</evidence>
<dbReference type="GO" id="GO:0006013">
    <property type="term" value="P:mannose metabolic process"/>
    <property type="evidence" value="ECO:0007669"/>
    <property type="project" value="InterPro"/>
</dbReference>
<dbReference type="PANTHER" id="PTHR46017">
    <property type="entry name" value="ALPHA-MANNOSIDASE 2C1"/>
    <property type="match status" value="1"/>
</dbReference>
<dbReference type="Gene3D" id="3.20.110.10">
    <property type="entry name" value="Glycoside hydrolase 38, N terminal domain"/>
    <property type="match status" value="1"/>
</dbReference>
<dbReference type="InterPro" id="IPR011682">
    <property type="entry name" value="Glyco_hydro_38_C"/>
</dbReference>
<dbReference type="Gene3D" id="2.70.98.30">
    <property type="entry name" value="Golgi alpha-mannosidase II, domain 4"/>
    <property type="match status" value="1"/>
</dbReference>
<dbReference type="InterPro" id="IPR011330">
    <property type="entry name" value="Glyco_hydro/deAcase_b/a-brl"/>
</dbReference>
<evidence type="ECO:0000313" key="9">
    <source>
        <dbReference type="Proteomes" id="UP001149090"/>
    </source>
</evidence>
<dbReference type="PANTHER" id="PTHR46017:SF1">
    <property type="entry name" value="ALPHA-MANNOSIDASE 2C1"/>
    <property type="match status" value="1"/>
</dbReference>
<dbReference type="GO" id="GO:0009313">
    <property type="term" value="P:oligosaccharide catabolic process"/>
    <property type="evidence" value="ECO:0007669"/>
    <property type="project" value="TreeGrafter"/>
</dbReference>
<evidence type="ECO:0000256" key="4">
    <source>
        <dbReference type="ARBA" id="ARBA00022723"/>
    </source>
</evidence>
<feature type="domain" description="Glycoside hydrolase family 38 central" evidence="7">
    <location>
        <begin position="560"/>
        <end position="645"/>
    </location>
</feature>
<comment type="caution">
    <text evidence="8">The sequence shown here is derived from an EMBL/GenBank/DDBJ whole genome shotgun (WGS) entry which is preliminary data.</text>
</comment>
<dbReference type="InterPro" id="IPR000602">
    <property type="entry name" value="Glyco_hydro_38_N"/>
</dbReference>
<protein>
    <recommendedName>
        <fullName evidence="3">alpha-mannosidase</fullName>
        <ecNumber evidence="3">3.2.1.24</ecNumber>
    </recommendedName>
</protein>
<dbReference type="InterPro" id="IPR028995">
    <property type="entry name" value="Glyco_hydro_57/38_cen_sf"/>
</dbReference>
<sequence length="1132" mass="131551">MNFAKFPRDMKYRVPRAKKYLEFIQPKTRKYTITSNTIESAHNEPGAFKFPTNLSWNPTQIVAFGIHASSFHYFKSTLSVPNNWNISGLDNLEIVINITPNFQVENTWDDTFPAGPEGRVWVNEKLVGAYDNEHNRILLKNLFPSKTRKFDIVLAMFSGRVTALHTIPQFSLNYIDLQTQSLYRDLSVCIDLIEVLKDEDPSKQVLLNAIDAVVLNIDITEELNPLPVIYPKEYIRDPKQFVSQPREKSDILMQYLSQNLIDQTKPSVACIGHSHIDLAWLWPFSVTKHKIVNTFSTQLRLLHQNPNYIFLQSSAQAYKWVEQNIPEQFKEIKNMIKQNRWEVEGSSWVEFDSNIPNGESLSRQILFGKRYFRKKFGVDTKTLWLPDCFGFSASLPSILAAANIEYFITSKISWSEYNKFPYQTFNWVGLDGKSSVLSKFISTPSKWGFSTYNALMTIEEIDRIWKEFNHKNILQDMPLLTFGYGDGGGGPTQKMLDTAYRLSGNSFINNSQNQNEISPLNFLPLPNFPKVKMTKISDLMNSLSSIKQEFPVYDGELYLEYHRGTYTSQAWIKRFHRKFEISLHNLEFLCSLSSLFSTLNLVDNQFIYPKKEIDLLWEQLLLFEFHDVLPGTSVHETYDEIHQKIPSIKEKIHDIKSSALQFIFNLIDRKKFQNPLVLLNSLSWNRSDPILYNEIHSDLNLDNFEVPSFGWTVVENPFESINSNESLTSNDPNPFDLVYKEADFHLSINKPQNKSSVSKINDTYYLKNDFWILQINMNGEIISLFDQKNGRNVQADGQILNKFRLFQDRWDINLYYNEMELPGPKCISIEPIYENNACGVQVFWQFPQVKDHPDISKITQKIILYSTNPRIDFITDVSYYEHHKLLKVDFPVNIRSQTATFEIQFGHISRNTHWNTQFDIAKFETIGHKFVDLSEHGYGVSLINDCKYGYNIHSNIIQLTLIKSSTQPDLIADRLQHFFTYSLIPHKNSFQESRIIQAGYEMNYQIHVSKQYPLSGKINSSFSLLHCSSPSVIIETIKRAEDFENSFVLRVYESYGGHSFNSTIFVSDLFPLKQVKVINLIEDDILLEKDLKLLNFQFDSSKNSFSFDISPFQILTFLLDFEKSNKIEENLK</sequence>
<keyword evidence="4" id="KW-0479">Metal-binding</keyword>
<dbReference type="FunFam" id="1.20.1270.50:FF:000004">
    <property type="entry name" value="alpha-mannosidase 2C1 isoform X1"/>
    <property type="match status" value="1"/>
</dbReference>
<evidence type="ECO:0000256" key="2">
    <source>
        <dbReference type="ARBA" id="ARBA00009792"/>
    </source>
</evidence>
<dbReference type="SUPFAM" id="SSF74650">
    <property type="entry name" value="Galactose mutarotase-like"/>
    <property type="match status" value="1"/>
</dbReference>
<dbReference type="GO" id="GO:0030246">
    <property type="term" value="F:carbohydrate binding"/>
    <property type="evidence" value="ECO:0007669"/>
    <property type="project" value="InterPro"/>
</dbReference>
<dbReference type="GO" id="GO:0004559">
    <property type="term" value="F:alpha-mannosidase activity"/>
    <property type="evidence" value="ECO:0007669"/>
    <property type="project" value="UniProtKB-EC"/>
</dbReference>
<keyword evidence="6" id="KW-0326">Glycosidase</keyword>
<dbReference type="InterPro" id="IPR037094">
    <property type="entry name" value="Glyco_hydro_38_cen_sf"/>
</dbReference>
<dbReference type="OrthoDB" id="10261055at2759"/>
<dbReference type="AlphaFoldDB" id="A0A9Q0RCX9"/>
<keyword evidence="9" id="KW-1185">Reference proteome</keyword>
<comment type="catalytic activity">
    <reaction evidence="1">
        <text>Hydrolysis of terminal, non-reducing alpha-D-mannose residues in alpha-D-mannosides.</text>
        <dbReference type="EC" id="3.2.1.24"/>
    </reaction>
</comment>
<evidence type="ECO:0000259" key="7">
    <source>
        <dbReference type="SMART" id="SM00872"/>
    </source>
</evidence>
<evidence type="ECO:0000313" key="8">
    <source>
        <dbReference type="EMBL" id="KAJ5075564.1"/>
    </source>
</evidence>
<dbReference type="Pfam" id="PF07748">
    <property type="entry name" value="Glyco_hydro_38C"/>
    <property type="match status" value="1"/>
</dbReference>
<dbReference type="EC" id="3.2.1.24" evidence="3"/>